<dbReference type="Pfam" id="PF25954">
    <property type="entry name" value="Beta-barrel_RND_2"/>
    <property type="match status" value="1"/>
</dbReference>
<organism evidence="5 6">
    <name type="scientific">Parabacteroides chartae</name>
    <dbReference type="NCBI Taxonomy" id="1037355"/>
    <lineage>
        <taxon>Bacteria</taxon>
        <taxon>Pseudomonadati</taxon>
        <taxon>Bacteroidota</taxon>
        <taxon>Bacteroidia</taxon>
        <taxon>Bacteroidales</taxon>
        <taxon>Tannerellaceae</taxon>
        <taxon>Parabacteroides</taxon>
    </lineage>
</organism>
<dbReference type="EMBL" id="FUYQ01000015">
    <property type="protein sequence ID" value="SKB64580.1"/>
    <property type="molecule type" value="Genomic_DNA"/>
</dbReference>
<dbReference type="NCBIfam" id="TIGR01730">
    <property type="entry name" value="RND_mfp"/>
    <property type="match status" value="1"/>
</dbReference>
<dbReference type="PROSITE" id="PS51257">
    <property type="entry name" value="PROKAR_LIPOPROTEIN"/>
    <property type="match status" value="1"/>
</dbReference>
<dbReference type="PANTHER" id="PTHR30469">
    <property type="entry name" value="MULTIDRUG RESISTANCE PROTEIN MDTA"/>
    <property type="match status" value="1"/>
</dbReference>
<reference evidence="6" key="1">
    <citation type="submission" date="2017-02" db="EMBL/GenBank/DDBJ databases">
        <authorList>
            <person name="Varghese N."/>
            <person name="Submissions S."/>
        </authorList>
    </citation>
    <scope>NUCLEOTIDE SEQUENCE [LARGE SCALE GENOMIC DNA]</scope>
    <source>
        <strain evidence="6">DSM 24967</strain>
    </source>
</reference>
<dbReference type="GO" id="GO:1990281">
    <property type="term" value="C:efflux pump complex"/>
    <property type="evidence" value="ECO:0007669"/>
    <property type="project" value="TreeGrafter"/>
</dbReference>
<dbReference type="Pfam" id="PF25973">
    <property type="entry name" value="BSH_CzcB"/>
    <property type="match status" value="1"/>
</dbReference>
<dbReference type="InterPro" id="IPR058647">
    <property type="entry name" value="BSH_CzcB-like"/>
</dbReference>
<dbReference type="SUPFAM" id="SSF111369">
    <property type="entry name" value="HlyD-like secretion proteins"/>
    <property type="match status" value="1"/>
</dbReference>
<dbReference type="Gene3D" id="2.40.50.100">
    <property type="match status" value="1"/>
</dbReference>
<dbReference type="InterPro" id="IPR058637">
    <property type="entry name" value="YknX-like_C"/>
</dbReference>
<feature type="domain" description="CzcB-like barrel-sandwich hybrid" evidence="3">
    <location>
        <begin position="66"/>
        <end position="186"/>
    </location>
</feature>
<keyword evidence="6" id="KW-1185">Reference proteome</keyword>
<accession>A0A1T5CZE1</accession>
<gene>
    <name evidence="5" type="ORF">SAMN05660349_02172</name>
</gene>
<evidence type="ECO:0000313" key="5">
    <source>
        <dbReference type="EMBL" id="SKB64580.1"/>
    </source>
</evidence>
<dbReference type="Proteomes" id="UP000190852">
    <property type="component" value="Unassembled WGS sequence"/>
</dbReference>
<dbReference type="AlphaFoldDB" id="A0A1T5CZE1"/>
<name>A0A1T5CZE1_9BACT</name>
<dbReference type="Gene3D" id="1.10.287.470">
    <property type="entry name" value="Helix hairpin bin"/>
    <property type="match status" value="1"/>
</dbReference>
<evidence type="ECO:0000313" key="6">
    <source>
        <dbReference type="Proteomes" id="UP000190852"/>
    </source>
</evidence>
<evidence type="ECO:0000259" key="3">
    <source>
        <dbReference type="Pfam" id="PF25973"/>
    </source>
</evidence>
<dbReference type="InterPro" id="IPR058792">
    <property type="entry name" value="Beta-barrel_RND_2"/>
</dbReference>
<sequence length="342" mass="37183">MKRFALLGGGILFSILLLGCNNTDRNLNKEAAIPVKMIKIKSAESVIHQSYVGTIEESQASSLSFSVAGNVEKVLVSEGQMVSNGQLLATLDQRVLLNSYQAANAARVQAQDAFDRLHSLYEKGSLPEIKYVEIESKLEQAKAMEQIAAKNLKDCNLYAPFTGVIAQRFAETGVNVLPGAQVFKLSKIEEVDVKVSIPENKIAAIQLGQPVRIRVAALNNDCFEGKITEKGIQANPLSHAYDVKIRLANPLHKLMPGMVCNVTMQQDGAAVGFELPVKSVQVEHTGKRFVWVSENGIAKRRYVDIESLSANGVLVFGAVSAGDSVVVEGMQKISEGMKIEQR</sequence>
<dbReference type="Pfam" id="PF25989">
    <property type="entry name" value="YknX_C"/>
    <property type="match status" value="1"/>
</dbReference>
<feature type="domain" description="YknX-like C-terminal permuted SH3-like" evidence="4">
    <location>
        <begin position="273"/>
        <end position="340"/>
    </location>
</feature>
<evidence type="ECO:0000256" key="1">
    <source>
        <dbReference type="ARBA" id="ARBA00009477"/>
    </source>
</evidence>
<dbReference type="RefSeq" id="WP_079683659.1">
    <property type="nucleotide sequence ID" value="NZ_FUYQ01000015.1"/>
</dbReference>
<dbReference type="Gene3D" id="2.40.420.20">
    <property type="match status" value="1"/>
</dbReference>
<dbReference type="Gene3D" id="2.40.30.170">
    <property type="match status" value="1"/>
</dbReference>
<comment type="similarity">
    <text evidence="1">Belongs to the membrane fusion protein (MFP) (TC 8.A.1) family.</text>
</comment>
<evidence type="ECO:0000259" key="4">
    <source>
        <dbReference type="Pfam" id="PF25989"/>
    </source>
</evidence>
<feature type="domain" description="CusB-like beta-barrel" evidence="2">
    <location>
        <begin position="193"/>
        <end position="266"/>
    </location>
</feature>
<dbReference type="GO" id="GO:0015562">
    <property type="term" value="F:efflux transmembrane transporter activity"/>
    <property type="evidence" value="ECO:0007669"/>
    <property type="project" value="TreeGrafter"/>
</dbReference>
<dbReference type="InterPro" id="IPR006143">
    <property type="entry name" value="RND_pump_MFP"/>
</dbReference>
<protein>
    <submittedName>
        <fullName evidence="5">RND family efflux transporter, MFP subunit</fullName>
    </submittedName>
</protein>
<evidence type="ECO:0000259" key="2">
    <source>
        <dbReference type="Pfam" id="PF25954"/>
    </source>
</evidence>
<proteinExistence type="inferred from homology"/>